<dbReference type="Proteomes" id="UP000179797">
    <property type="component" value="Unassembled WGS sequence"/>
</dbReference>
<keyword evidence="5" id="KW-0966">Cell projection</keyword>
<evidence type="ECO:0000259" key="6">
    <source>
        <dbReference type="Pfam" id="PF18962"/>
    </source>
</evidence>
<evidence type="ECO:0000259" key="7">
    <source>
        <dbReference type="Pfam" id="PF22544"/>
    </source>
</evidence>
<comment type="subcellular location">
    <subcellularLocation>
        <location evidence="1">Cell projection</location>
        <location evidence="1">Cilium</location>
    </subcellularLocation>
    <subcellularLocation>
        <location evidence="2">Cytoplasm</location>
    </subcellularLocation>
</comment>
<dbReference type="OrthoDB" id="973076at2"/>
<reference evidence="8 9" key="1">
    <citation type="journal article" date="2012" name="Int. J. Syst. Evol. Microbiol.">
        <title>Flammeovirga pacifica sp. nov., isolated from deep-sea sediment.</title>
        <authorList>
            <person name="Xu H."/>
            <person name="Fu Y."/>
            <person name="Yang N."/>
            <person name="Ding Z."/>
            <person name="Lai Q."/>
            <person name="Zeng R."/>
        </authorList>
    </citation>
    <scope>NUCLEOTIDE SEQUENCE [LARGE SCALE GENOMIC DNA]</scope>
    <source>
        <strain evidence="9">DSM 24597 / LMG 26175 / WPAGA1</strain>
    </source>
</reference>
<dbReference type="RefSeq" id="WP_044224664.1">
    <property type="nucleotide sequence ID" value="NZ_JRYR02000001.1"/>
</dbReference>
<dbReference type="InterPro" id="IPR013783">
    <property type="entry name" value="Ig-like_fold"/>
</dbReference>
<feature type="domain" description="Secretion system C-terminal sorting" evidence="6">
    <location>
        <begin position="658"/>
        <end position="721"/>
    </location>
</feature>
<keyword evidence="9" id="KW-1185">Reference proteome</keyword>
<dbReference type="NCBIfam" id="NF012200">
    <property type="entry name" value="choice_anch_D"/>
    <property type="match status" value="1"/>
</dbReference>
<gene>
    <name evidence="8" type="ORF">NH26_00325</name>
</gene>
<evidence type="ECO:0000313" key="9">
    <source>
        <dbReference type="Proteomes" id="UP000179797"/>
    </source>
</evidence>
<dbReference type="Gene3D" id="2.60.40.10">
    <property type="entry name" value="Immunoglobulins"/>
    <property type="match status" value="5"/>
</dbReference>
<dbReference type="STRING" id="915059.NH26_00325"/>
<protein>
    <submittedName>
        <fullName evidence="8">Uncharacterized protein</fullName>
    </submittedName>
</protein>
<dbReference type="AlphaFoldDB" id="A0A1S1YV47"/>
<evidence type="ECO:0000256" key="4">
    <source>
        <dbReference type="ARBA" id="ARBA00023069"/>
    </source>
</evidence>
<keyword evidence="4" id="KW-0969">Cilium</keyword>
<accession>A0A1S1YV47</accession>
<evidence type="ECO:0000256" key="2">
    <source>
        <dbReference type="ARBA" id="ARBA00004496"/>
    </source>
</evidence>
<proteinExistence type="predicted"/>
<evidence type="ECO:0000256" key="1">
    <source>
        <dbReference type="ARBA" id="ARBA00004138"/>
    </source>
</evidence>
<comment type="caution">
    <text evidence="8">The sequence shown here is derived from an EMBL/GenBank/DDBJ whole genome shotgun (WGS) entry which is preliminary data.</text>
</comment>
<keyword evidence="3" id="KW-0963">Cytoplasm</keyword>
<evidence type="ECO:0000256" key="3">
    <source>
        <dbReference type="ARBA" id="ARBA00022490"/>
    </source>
</evidence>
<feature type="domain" description="HYDIN/VesB/CFA65-like Ig-like" evidence="7">
    <location>
        <begin position="224"/>
        <end position="301"/>
    </location>
</feature>
<name>A0A1S1YV47_FLAPC</name>
<dbReference type="Pfam" id="PF22544">
    <property type="entry name" value="HYDIN_VesB_CFA65-like_Ig"/>
    <property type="match status" value="1"/>
</dbReference>
<evidence type="ECO:0000256" key="5">
    <source>
        <dbReference type="ARBA" id="ARBA00023273"/>
    </source>
</evidence>
<evidence type="ECO:0000313" key="8">
    <source>
        <dbReference type="EMBL" id="OHX64896.1"/>
    </source>
</evidence>
<dbReference type="InterPro" id="IPR026444">
    <property type="entry name" value="Secre_tail"/>
</dbReference>
<sequence length="722" mass="81112">MENTGKGYMYVDKTELKGNTNNITSSYSDKKGFIHGEAYNNNFTFKATSKGTFETFIQHQLERGQNASYQLKLIGHVLSPIVKASIDGKVLSDINNIQKSALPYQTHSFDFLIENKGDADLVINGVQLEGNNVSEYKIQNSSSIITIPPTTSQIITLQLTPDSIGTKEVKLTFLTSDIDQPSIEVNFSTIIEAASISFEDVDGNEFHHSVGFDLTASKNNAIITDSLYIKNRGNKTLNITDIIEVNDPYHQLSFDYTNGTIAPNERQKVKLVFSPNGHNYAQQTFPIDITSDSHQNKKLRLLLHAHHQFHEAELNYNGNIVSTSYPIDFDLIDINKGKTINLLVKNEGTLPLEVKSVGFEKAEQSSFSIVDYPKDKIAIGSYGMITLMCPPNLKEQYLEEVLIVTSNDYQHPIQKVKLIGSTVKSYFYMSNTDNTIAVWNGDIKEYGPLHYEQPFEYNYVIQNKGNAPLRIDAIVAENNNGFDIHFSEFELPLILEPSEKKIIKMTASPLAPGVFNTKVNITTDEPFTDNFSYTVRMNVEIPKVKIKSLSSDDPIASIDFTSINSYKIQLKNEGTDILELNDLAINNNDFTLIYDENITFLRPQETLGIEIKYHSKVNEQAATFLTIKTNDLRQQEINIELIERAVTSIHDDLNDITIFPIPATNTFTINGLESLVDVKIIDLSGAIKKQLKTDGVVSVQNLQAGFYLVEIDHKLIKKIIIE</sequence>
<dbReference type="Pfam" id="PF18962">
    <property type="entry name" value="Por_Secre_tail"/>
    <property type="match status" value="1"/>
</dbReference>
<organism evidence="8 9">
    <name type="scientific">Flammeovirga pacifica</name>
    <dbReference type="NCBI Taxonomy" id="915059"/>
    <lineage>
        <taxon>Bacteria</taxon>
        <taxon>Pseudomonadati</taxon>
        <taxon>Bacteroidota</taxon>
        <taxon>Cytophagia</taxon>
        <taxon>Cytophagales</taxon>
        <taxon>Flammeovirgaceae</taxon>
        <taxon>Flammeovirga</taxon>
    </lineage>
</organism>
<dbReference type="NCBIfam" id="TIGR04183">
    <property type="entry name" value="Por_Secre_tail"/>
    <property type="match status" value="1"/>
</dbReference>
<dbReference type="GO" id="GO:0005737">
    <property type="term" value="C:cytoplasm"/>
    <property type="evidence" value="ECO:0007669"/>
    <property type="project" value="UniProtKB-SubCell"/>
</dbReference>
<dbReference type="InterPro" id="IPR053879">
    <property type="entry name" value="HYDIN_VesB_CFA65-like_Ig"/>
</dbReference>
<dbReference type="EMBL" id="JRYR02000001">
    <property type="protein sequence ID" value="OHX64896.1"/>
    <property type="molecule type" value="Genomic_DNA"/>
</dbReference>